<evidence type="ECO:0000313" key="1">
    <source>
        <dbReference type="EMBL" id="PXF61454.1"/>
    </source>
</evidence>
<protein>
    <submittedName>
        <fullName evidence="1">Uncharacterized protein</fullName>
    </submittedName>
</protein>
<dbReference type="Proteomes" id="UP000248329">
    <property type="component" value="Unassembled WGS sequence"/>
</dbReference>
<gene>
    <name evidence="1" type="ORF">C4B59_04260</name>
</gene>
<dbReference type="EMBL" id="PQXF01000005">
    <property type="protein sequence ID" value="PXF61454.1"/>
    <property type="molecule type" value="Genomic_DNA"/>
</dbReference>
<proteinExistence type="predicted"/>
<name>A0AC61L4W7_9EURY</name>
<organism evidence="1 2">
    <name type="scientific">Candidatus Methanogaster sp</name>
    <dbReference type="NCBI Taxonomy" id="3386292"/>
    <lineage>
        <taxon>Archaea</taxon>
        <taxon>Methanobacteriati</taxon>
        <taxon>Methanobacteriota</taxon>
        <taxon>Stenosarchaea group</taxon>
        <taxon>Methanomicrobia</taxon>
        <taxon>Methanosarcinales</taxon>
        <taxon>ANME-2 cluster</taxon>
        <taxon>Candidatus Methanogasteraceae</taxon>
        <taxon>Candidatus Methanogaster</taxon>
    </lineage>
</organism>
<accession>A0AC61L4W7</accession>
<evidence type="ECO:0000313" key="2">
    <source>
        <dbReference type="Proteomes" id="UP000248329"/>
    </source>
</evidence>
<comment type="caution">
    <text evidence="1">The sequence shown here is derived from an EMBL/GenBank/DDBJ whole genome shotgun (WGS) entry which is preliminary data.</text>
</comment>
<reference evidence="1" key="1">
    <citation type="submission" date="2018-01" db="EMBL/GenBank/DDBJ databases">
        <authorList>
            <person name="Krukenberg V."/>
        </authorList>
    </citation>
    <scope>NUCLEOTIDE SEQUENCE</scope>
    <source>
        <strain evidence="1">E20ANME2</strain>
    </source>
</reference>
<sequence length="72" mass="8164">MLETEYIVKRVKSLPDESLMEVANFIEFLEVKRTRLVEKEEKKGKGDLFAKAIGICEGPSDLAEGHDKYAYG</sequence>